<dbReference type="InterPro" id="IPR001173">
    <property type="entry name" value="Glyco_trans_2-like"/>
</dbReference>
<dbReference type="InterPro" id="IPR029044">
    <property type="entry name" value="Nucleotide-diphossugar_trans"/>
</dbReference>
<proteinExistence type="inferred from homology"/>
<dbReference type="RefSeq" id="WP_317136583.1">
    <property type="nucleotide sequence ID" value="NZ_CP043875.1"/>
</dbReference>
<dbReference type="Gene3D" id="3.90.550.10">
    <property type="entry name" value="Spore Coat Polysaccharide Biosynthesis Protein SpsA, Chain A"/>
    <property type="match status" value="1"/>
</dbReference>
<reference evidence="5 6" key="1">
    <citation type="submission" date="2019-09" db="EMBL/GenBank/DDBJ databases">
        <title>The complete genome of Methanoplanus sp. FWC-SCC4.</title>
        <authorList>
            <person name="Chen S.-C."/>
            <person name="Zhou Y.-Z."/>
            <person name="Lai M.-C."/>
        </authorList>
    </citation>
    <scope>NUCLEOTIDE SEQUENCE [LARGE SCALE GENOMIC DNA]</scope>
    <source>
        <strain evidence="5 6">FWC-SCC4</strain>
    </source>
</reference>
<evidence type="ECO:0000313" key="6">
    <source>
        <dbReference type="Proteomes" id="UP001301797"/>
    </source>
</evidence>
<dbReference type="KEGG" id="mefw:F1737_10780"/>
<dbReference type="InterPro" id="IPR039528">
    <property type="entry name" value="DPM1-like"/>
</dbReference>
<evidence type="ECO:0000256" key="2">
    <source>
        <dbReference type="ARBA" id="ARBA00022676"/>
    </source>
</evidence>
<organism evidence="5 6">
    <name type="scientific">Methanochimaera problematica</name>
    <dbReference type="NCBI Taxonomy" id="2609417"/>
    <lineage>
        <taxon>Archaea</taxon>
        <taxon>Methanobacteriati</taxon>
        <taxon>Methanobacteriota</taxon>
        <taxon>Stenosarchaea group</taxon>
        <taxon>Methanomicrobia</taxon>
        <taxon>Methanomicrobiales</taxon>
        <taxon>Methanomicrobiaceae</taxon>
        <taxon>Methanochimaera</taxon>
    </lineage>
</organism>
<dbReference type="Pfam" id="PF00535">
    <property type="entry name" value="Glycos_transf_2"/>
    <property type="match status" value="1"/>
</dbReference>
<accession>A0AA97I4N6</accession>
<evidence type="ECO:0000256" key="3">
    <source>
        <dbReference type="ARBA" id="ARBA00022679"/>
    </source>
</evidence>
<dbReference type="AlphaFoldDB" id="A0AA97I4N6"/>
<protein>
    <submittedName>
        <fullName evidence="5">Glycosyltransferase</fullName>
    </submittedName>
</protein>
<name>A0AA97I4N6_9EURY</name>
<keyword evidence="3" id="KW-0808">Transferase</keyword>
<comment type="similarity">
    <text evidence="1">Belongs to the glycosyltransferase 2 family.</text>
</comment>
<keyword evidence="2" id="KW-0328">Glycosyltransferase</keyword>
<dbReference type="PANTHER" id="PTHR43398:SF1">
    <property type="entry name" value="DOLICHOL-PHOSPHATE MANNOSYLTRANSFERASE SUBUNIT 1"/>
    <property type="match status" value="1"/>
</dbReference>
<sequence length="245" mass="28522">MAEFEKTFNCSDGICIVVPCYNESENIPKLIEKIYHYKERGELAGFDFVFVNDGSKDDSYKMITENEKKYSWVKSVNHEKNKGFAEALNSGRNYCLNKNYLYIGQIDCDMTHPLSLLPDMAEYLNEYDMVVASRYVKGGGMKNVPLWRVALSRVAQVAFHMFFRIKTKDATSGFRICKKEIFEQISLREKTFAIQLELTIKAEKAGFKLIEVPFVLVNREFGSSKFNFRQFKTYIKSIFRLMLNK</sequence>
<evidence type="ECO:0000259" key="4">
    <source>
        <dbReference type="Pfam" id="PF00535"/>
    </source>
</evidence>
<gene>
    <name evidence="5" type="ORF">F1737_10780</name>
</gene>
<dbReference type="SUPFAM" id="SSF53448">
    <property type="entry name" value="Nucleotide-diphospho-sugar transferases"/>
    <property type="match status" value="1"/>
</dbReference>
<dbReference type="Proteomes" id="UP001301797">
    <property type="component" value="Chromosome"/>
</dbReference>
<dbReference type="GO" id="GO:0004582">
    <property type="term" value="F:dolichyl-phosphate beta-D-mannosyltransferase activity"/>
    <property type="evidence" value="ECO:0007669"/>
    <property type="project" value="InterPro"/>
</dbReference>
<keyword evidence="6" id="KW-1185">Reference proteome</keyword>
<feature type="domain" description="Glycosyltransferase 2-like" evidence="4">
    <location>
        <begin position="15"/>
        <end position="185"/>
    </location>
</feature>
<dbReference type="PANTHER" id="PTHR43398">
    <property type="entry name" value="DOLICHOL-PHOSPHATE MANNOSYLTRANSFERASE SUBUNIT 1"/>
    <property type="match status" value="1"/>
</dbReference>
<dbReference type="GeneID" id="85230659"/>
<evidence type="ECO:0000256" key="1">
    <source>
        <dbReference type="ARBA" id="ARBA00006739"/>
    </source>
</evidence>
<dbReference type="EMBL" id="CP043875">
    <property type="protein sequence ID" value="WOF17126.1"/>
    <property type="molecule type" value="Genomic_DNA"/>
</dbReference>
<evidence type="ECO:0000313" key="5">
    <source>
        <dbReference type="EMBL" id="WOF17126.1"/>
    </source>
</evidence>